<dbReference type="PANTHER" id="PTHR13490:SF0">
    <property type="entry name" value="SMALL RIBOSOMAL SUBUNIT PROTEIN MS35"/>
    <property type="match status" value="1"/>
</dbReference>
<dbReference type="WBParaSite" id="maker-E.canG7_contigs_5325-snap-gene-0.32-mRNA-1">
    <property type="protein sequence ID" value="maker-E.canG7_contigs_5325-snap-gene-0.32-mRNA-1"/>
    <property type="gene ID" value="EcG7_06288"/>
</dbReference>
<protein>
    <submittedName>
        <fullName evidence="3">Ribosomal protein S24/S35 mitochondrial conserved domain-containing protein</fullName>
    </submittedName>
</protein>
<accession>A0A915EZA3</accession>
<dbReference type="AlphaFoldDB" id="A0A915EZA3"/>
<evidence type="ECO:0000259" key="1">
    <source>
        <dbReference type="Pfam" id="PF10213"/>
    </source>
</evidence>
<dbReference type="GO" id="GO:0032543">
    <property type="term" value="P:mitochondrial translation"/>
    <property type="evidence" value="ECO:0007669"/>
    <property type="project" value="InterPro"/>
</dbReference>
<reference evidence="3" key="1">
    <citation type="submission" date="2022-11" db="UniProtKB">
        <authorList>
            <consortium name="WormBaseParasite"/>
        </authorList>
    </citation>
    <scope>IDENTIFICATION</scope>
</reference>
<proteinExistence type="predicted"/>
<dbReference type="Pfam" id="PF10213">
    <property type="entry name" value="MRP-S28"/>
    <property type="match status" value="1"/>
</dbReference>
<dbReference type="GO" id="GO:0003735">
    <property type="term" value="F:structural constituent of ribosome"/>
    <property type="evidence" value="ECO:0007669"/>
    <property type="project" value="InterPro"/>
</dbReference>
<keyword evidence="2" id="KW-1185">Reference proteome</keyword>
<sequence length="427" mass="49392">MEKTYDIAAMAGLAQKVRKVAKSVRELKVLQDVFPQNATTFRKTSHAMLRHPMYFSSSLFNRILRGLASSNLTKIETPSIDAVSKVVEDKKEIKPLVIPGLTSTQTRQIELFQPKFSEIHEQQIEEDDWPAVWPCENFFSPYVFPVPIRQGHSKNLVENGGLSPAKYANAELLKIPNFLHLTPRHIEKHCKALQKFTTKWPSGLRTDEDVDRNYPVEVVTHSFTNSAPSIRDKRARRVTIRVSLKCLNLDERGRLKLLRLAKAYGFERGMAQFYSDQDVLELTSERCPASHQNYDYLIYVFTVLTMESKKHESWEDEETGSYLDFKWERSKHRKRISNLLGLEVDSSKMDEVPAVKAYREALEAIFRTPTEENTGPWQHPRRQPKRRHYHWPEIKDVVFEPVVGADVQANLEAYASAVKRLYTEKTS</sequence>
<dbReference type="PANTHER" id="PTHR13490">
    <property type="entry name" value="MITOCHONDRIAL 28S RIBOSOMAL PROTEIN S28"/>
    <property type="match status" value="1"/>
</dbReference>
<dbReference type="Proteomes" id="UP000887562">
    <property type="component" value="Unplaced"/>
</dbReference>
<dbReference type="InterPro" id="IPR039848">
    <property type="entry name" value="Ribosomal_mS35_mt"/>
</dbReference>
<dbReference type="GO" id="GO:0005763">
    <property type="term" value="C:mitochondrial small ribosomal subunit"/>
    <property type="evidence" value="ECO:0007669"/>
    <property type="project" value="TreeGrafter"/>
</dbReference>
<evidence type="ECO:0000313" key="3">
    <source>
        <dbReference type="WBParaSite" id="maker-E.canG7_contigs_5325-snap-gene-0.32-mRNA-1"/>
    </source>
</evidence>
<feature type="domain" description="Small ribosomal subunit protein mS35 mitochondrial conserved" evidence="1">
    <location>
        <begin position="218"/>
        <end position="315"/>
    </location>
</feature>
<dbReference type="InterPro" id="IPR019349">
    <property type="entry name" value="Ribosomal_mS35_mit"/>
</dbReference>
<organism evidence="2 3">
    <name type="scientific">Echinococcus canadensis</name>
    <dbReference type="NCBI Taxonomy" id="519352"/>
    <lineage>
        <taxon>Eukaryota</taxon>
        <taxon>Metazoa</taxon>
        <taxon>Spiralia</taxon>
        <taxon>Lophotrochozoa</taxon>
        <taxon>Platyhelminthes</taxon>
        <taxon>Cestoda</taxon>
        <taxon>Eucestoda</taxon>
        <taxon>Cyclophyllidea</taxon>
        <taxon>Taeniidae</taxon>
        <taxon>Echinococcus</taxon>
        <taxon>Echinococcus canadensis group</taxon>
    </lineage>
</organism>
<evidence type="ECO:0000313" key="2">
    <source>
        <dbReference type="Proteomes" id="UP000887562"/>
    </source>
</evidence>
<name>A0A915EZA3_9CEST</name>